<gene>
    <name evidence="1" type="ORF">BDQ94DRAFT_150886</name>
</gene>
<accession>A0A3F3PQQ1</accession>
<keyword evidence="2" id="KW-1185">Reference proteome</keyword>
<protein>
    <submittedName>
        <fullName evidence="1">Uncharacterized protein</fullName>
    </submittedName>
</protein>
<evidence type="ECO:0000313" key="1">
    <source>
        <dbReference type="EMBL" id="RDH29280.1"/>
    </source>
</evidence>
<dbReference type="GeneID" id="38136023"/>
<dbReference type="AlphaFoldDB" id="A0A3F3PQQ1"/>
<evidence type="ECO:0000313" key="2">
    <source>
        <dbReference type="Proteomes" id="UP000253729"/>
    </source>
</evidence>
<organism evidence="1 2">
    <name type="scientific">Aspergillus welwitschiae</name>
    <dbReference type="NCBI Taxonomy" id="1341132"/>
    <lineage>
        <taxon>Eukaryota</taxon>
        <taxon>Fungi</taxon>
        <taxon>Dikarya</taxon>
        <taxon>Ascomycota</taxon>
        <taxon>Pezizomycotina</taxon>
        <taxon>Eurotiomycetes</taxon>
        <taxon>Eurotiomycetidae</taxon>
        <taxon>Eurotiales</taxon>
        <taxon>Aspergillaceae</taxon>
        <taxon>Aspergillus</taxon>
        <taxon>Aspergillus subgen. Circumdati</taxon>
    </lineage>
</organism>
<dbReference type="EMBL" id="KZ852069">
    <property type="protein sequence ID" value="RDH29280.1"/>
    <property type="molecule type" value="Genomic_DNA"/>
</dbReference>
<name>A0A3F3PQQ1_9EURO</name>
<reference evidence="1 2" key="1">
    <citation type="submission" date="2018-07" db="EMBL/GenBank/DDBJ databases">
        <title>The genomes of Aspergillus section Nigri reveals drivers in fungal speciation.</title>
        <authorList>
            <consortium name="DOE Joint Genome Institute"/>
            <person name="Vesth T.C."/>
            <person name="Nybo J."/>
            <person name="Theobald S."/>
            <person name="Brandl J."/>
            <person name="Frisvad J.C."/>
            <person name="Nielsen K.F."/>
            <person name="Lyhne E.K."/>
            <person name="Kogle M.E."/>
            <person name="Kuo A."/>
            <person name="Riley R."/>
            <person name="Clum A."/>
            <person name="Nolan M."/>
            <person name="Lipzen A."/>
            <person name="Salamov A."/>
            <person name="Henrissat B."/>
            <person name="Wiebenga A."/>
            <person name="De vries R.P."/>
            <person name="Grigoriev I.V."/>
            <person name="Mortensen U.H."/>
            <person name="Andersen M.R."/>
            <person name="Baker S.E."/>
        </authorList>
    </citation>
    <scope>NUCLEOTIDE SEQUENCE [LARGE SCALE GENOMIC DNA]</scope>
    <source>
        <strain evidence="1 2">CBS 139.54b</strain>
    </source>
</reference>
<proteinExistence type="predicted"/>
<dbReference type="Proteomes" id="UP000253729">
    <property type="component" value="Unassembled WGS sequence"/>
</dbReference>
<sequence>MPRVSHAGWLMATLATMATGMRKAAGYLGSRHPWVGVIVPVAIFPVEITAVTIKTPQPGWLGLRIVKYRFHDSHSTTYPTYPDL</sequence>
<dbReference type="RefSeq" id="XP_026622302.1">
    <property type="nucleotide sequence ID" value="XM_026767667.1"/>
</dbReference>